<feature type="domain" description="NAD-dependent epimerase/dehydratase" evidence="1">
    <location>
        <begin position="3"/>
        <end position="172"/>
    </location>
</feature>
<dbReference type="Pfam" id="PF01370">
    <property type="entry name" value="Epimerase"/>
    <property type="match status" value="1"/>
</dbReference>
<protein>
    <submittedName>
        <fullName evidence="2">Nucleoside-diphosphate-sugar epimerases</fullName>
    </submittedName>
</protein>
<proteinExistence type="predicted"/>
<dbReference type="GO" id="GO:0005737">
    <property type="term" value="C:cytoplasm"/>
    <property type="evidence" value="ECO:0007669"/>
    <property type="project" value="TreeGrafter"/>
</dbReference>
<accession>A0A6J4QP59</accession>
<reference evidence="2" key="1">
    <citation type="submission" date="2020-02" db="EMBL/GenBank/DDBJ databases">
        <authorList>
            <person name="Meier V. D."/>
        </authorList>
    </citation>
    <scope>NUCLEOTIDE SEQUENCE</scope>
    <source>
        <strain evidence="2">AVDCRST_MAG82</strain>
    </source>
</reference>
<dbReference type="InterPro" id="IPR051783">
    <property type="entry name" value="NAD(P)-dependent_oxidoreduct"/>
</dbReference>
<dbReference type="GO" id="GO:0004029">
    <property type="term" value="F:aldehyde dehydrogenase (NAD+) activity"/>
    <property type="evidence" value="ECO:0007669"/>
    <property type="project" value="TreeGrafter"/>
</dbReference>
<evidence type="ECO:0000259" key="1">
    <source>
        <dbReference type="Pfam" id="PF01370"/>
    </source>
</evidence>
<gene>
    <name evidence="2" type="ORF">AVDCRST_MAG82-3376</name>
</gene>
<dbReference type="Gene3D" id="3.40.50.720">
    <property type="entry name" value="NAD(P)-binding Rossmann-like Domain"/>
    <property type="match status" value="1"/>
</dbReference>
<dbReference type="PANTHER" id="PTHR48079">
    <property type="entry name" value="PROTEIN YEEZ"/>
    <property type="match status" value="1"/>
</dbReference>
<dbReference type="SUPFAM" id="SSF51735">
    <property type="entry name" value="NAD(P)-binding Rossmann-fold domains"/>
    <property type="match status" value="1"/>
</dbReference>
<evidence type="ECO:0000313" key="2">
    <source>
        <dbReference type="EMBL" id="CAA9446463.1"/>
    </source>
</evidence>
<name>A0A6J4QP59_9ACTN</name>
<dbReference type="EMBL" id="CADCVA010000410">
    <property type="protein sequence ID" value="CAA9446463.1"/>
    <property type="molecule type" value="Genomic_DNA"/>
</dbReference>
<dbReference type="AlphaFoldDB" id="A0A6J4QP59"/>
<dbReference type="PANTHER" id="PTHR48079:SF6">
    <property type="entry name" value="NAD(P)-BINDING DOMAIN-CONTAINING PROTEIN-RELATED"/>
    <property type="match status" value="1"/>
</dbReference>
<dbReference type="InterPro" id="IPR036291">
    <property type="entry name" value="NAD(P)-bd_dom_sf"/>
</dbReference>
<sequence length="351" mass="38329">MRVVVVGATGNIGTSVLRSLEKEESVESVLGLARRLPGLSMPKVEWASADVVTDDLVPHLRGADVVVLLAWIIQPSRDLTKQWMVNVEGSMRVARAAKEAGAPALIYASSVGAYSPGPKDRRVDESWPTGGTPTSYYARHKAEVERRLDRFEREAPEVRVVRMRPGLVFKKEAAEGIRRLFAGPFLPSPLVRTALINVIPDIPNLRSQIIHSYDVGEAFRLAIVNDEARGAFNLATEPVLDPEELGRILDARPVPVSAQVARASARLSWQLRLQPVSEGWLDMAMSVPVMDTSRARRKLGWAPERSADEALLDLLEGLRTGAGLDTPPLSPKTGGPLRIREILTGVGGREP</sequence>
<dbReference type="InterPro" id="IPR001509">
    <property type="entry name" value="Epimerase_deHydtase"/>
</dbReference>
<organism evidence="2">
    <name type="scientific">uncultured Rubrobacteraceae bacterium</name>
    <dbReference type="NCBI Taxonomy" id="349277"/>
    <lineage>
        <taxon>Bacteria</taxon>
        <taxon>Bacillati</taxon>
        <taxon>Actinomycetota</taxon>
        <taxon>Rubrobacteria</taxon>
        <taxon>Rubrobacterales</taxon>
        <taxon>Rubrobacteraceae</taxon>
        <taxon>environmental samples</taxon>
    </lineage>
</organism>